<feature type="compositionally biased region" description="Basic residues" evidence="1">
    <location>
        <begin position="600"/>
        <end position="612"/>
    </location>
</feature>
<keyword evidence="2" id="KW-0472">Membrane</keyword>
<dbReference type="InterPro" id="IPR053291">
    <property type="entry name" value="Ommatidial_diff-associated"/>
</dbReference>
<feature type="compositionally biased region" description="Low complexity" evidence="1">
    <location>
        <begin position="712"/>
        <end position="722"/>
    </location>
</feature>
<feature type="transmembrane region" description="Helical" evidence="2">
    <location>
        <begin position="283"/>
        <end position="309"/>
    </location>
</feature>
<reference evidence="3 4" key="1">
    <citation type="journal article" date="2017" name="Gigascience">
        <title>Draft genome of the honey bee ectoparasitic mite, Tropilaelaps mercedesae, is shaped by the parasitic life history.</title>
        <authorList>
            <person name="Dong X."/>
            <person name="Armstrong S.D."/>
            <person name="Xia D."/>
            <person name="Makepeace B.L."/>
            <person name="Darby A.C."/>
            <person name="Kadowaki T."/>
        </authorList>
    </citation>
    <scope>NUCLEOTIDE SEQUENCE [LARGE SCALE GENOMIC DNA]</scope>
    <source>
        <strain evidence="3">Wuxi-XJTLU</strain>
    </source>
</reference>
<feature type="transmembrane region" description="Helical" evidence="2">
    <location>
        <begin position="79"/>
        <end position="102"/>
    </location>
</feature>
<evidence type="ECO:0000256" key="1">
    <source>
        <dbReference type="SAM" id="MobiDB-lite"/>
    </source>
</evidence>
<dbReference type="PANTHER" id="PTHR21579">
    <property type="entry name" value="PROTEIN TINCAR"/>
    <property type="match status" value="1"/>
</dbReference>
<proteinExistence type="predicted"/>
<keyword evidence="4" id="KW-1185">Reference proteome</keyword>
<feature type="compositionally biased region" description="Polar residues" evidence="1">
    <location>
        <begin position="622"/>
        <end position="636"/>
    </location>
</feature>
<feature type="transmembrane region" description="Helical" evidence="2">
    <location>
        <begin position="39"/>
        <end position="58"/>
    </location>
</feature>
<evidence type="ECO:0000313" key="4">
    <source>
        <dbReference type="Proteomes" id="UP000192247"/>
    </source>
</evidence>
<organism evidence="3 4">
    <name type="scientific">Tropilaelaps mercedesae</name>
    <dbReference type="NCBI Taxonomy" id="418985"/>
    <lineage>
        <taxon>Eukaryota</taxon>
        <taxon>Metazoa</taxon>
        <taxon>Ecdysozoa</taxon>
        <taxon>Arthropoda</taxon>
        <taxon>Chelicerata</taxon>
        <taxon>Arachnida</taxon>
        <taxon>Acari</taxon>
        <taxon>Parasitiformes</taxon>
        <taxon>Mesostigmata</taxon>
        <taxon>Gamasina</taxon>
        <taxon>Dermanyssoidea</taxon>
        <taxon>Laelapidae</taxon>
        <taxon>Tropilaelaps</taxon>
    </lineage>
</organism>
<evidence type="ECO:0000313" key="3">
    <source>
        <dbReference type="EMBL" id="OQR72545.1"/>
    </source>
</evidence>
<dbReference type="OrthoDB" id="10033661at2759"/>
<name>A0A1V9XG71_9ACAR</name>
<feature type="compositionally biased region" description="Polar residues" evidence="1">
    <location>
        <begin position="683"/>
        <end position="709"/>
    </location>
</feature>
<dbReference type="AlphaFoldDB" id="A0A1V9XG71"/>
<feature type="compositionally biased region" description="Pro residues" evidence="1">
    <location>
        <begin position="844"/>
        <end position="856"/>
    </location>
</feature>
<dbReference type="InParanoid" id="A0A1V9XG71"/>
<feature type="region of interest" description="Disordered" evidence="1">
    <location>
        <begin position="683"/>
        <end position="730"/>
    </location>
</feature>
<dbReference type="Proteomes" id="UP000192247">
    <property type="component" value="Unassembled WGS sequence"/>
</dbReference>
<feature type="compositionally biased region" description="Pro residues" evidence="1">
    <location>
        <begin position="572"/>
        <end position="585"/>
    </location>
</feature>
<comment type="caution">
    <text evidence="3">The sequence shown here is derived from an EMBL/GenBank/DDBJ whole genome shotgun (WGS) entry which is preliminary data.</text>
</comment>
<evidence type="ECO:0000256" key="2">
    <source>
        <dbReference type="SAM" id="Phobius"/>
    </source>
</evidence>
<feature type="transmembrane region" description="Helical" evidence="2">
    <location>
        <begin position="329"/>
        <end position="352"/>
    </location>
</feature>
<gene>
    <name evidence="3" type="ORF">BIW11_10315</name>
</gene>
<protein>
    <recommendedName>
        <fullName evidence="5">Protein tincar</fullName>
    </recommendedName>
</protein>
<keyword evidence="2" id="KW-0812">Transmembrane</keyword>
<feature type="region of interest" description="Disordered" evidence="1">
    <location>
        <begin position="819"/>
        <end position="877"/>
    </location>
</feature>
<feature type="transmembrane region" description="Helical" evidence="2">
    <location>
        <begin position="416"/>
        <end position="439"/>
    </location>
</feature>
<feature type="region of interest" description="Disordered" evidence="1">
    <location>
        <begin position="543"/>
        <end position="636"/>
    </location>
</feature>
<sequence length="877" mass="96655">MFVVFHLAQQKPIICKMADGPRRHGFPVCREPHLNTLSSVWYCTAGLALSIYVIAGSVQRFTRYMSLPWPSRDQPYIELNAYVACIGAGVVLLPFFVASAVLQVGNMSNDAATVGGEVDEATPAPDPSALYENLPRRARRKPGMCGGALKRWLKAAWRHGGPTAPTLHLWSAFCLLVPKAIMHARLIRHGFLKRSDVWHTDMDFLIPHRERLIPINFLPTVNETELWERDTQEPSRPAINHLDVTGHISAEFINYALALLIYSLRYPAVFWKRNKCFSLLFSLYLVFTMVCLKLLVLTSVGILHGVHIVGQRDLLHRFAPFLLNVPSTLGLFFVYTVLVTVSGSLVYSYGLLKYSEWKSRTALKHHITWQGAQAGGITFYGHGPHLYSLLVLVVMILAGAPIVHDLIKVYQTSLDGVVLVTICGMVGHIGVWIVMWLLFSVKHEWDFCAENGPLSEHPMNFAGPTLPPSQSQYSYTPLLKIADGPDHPLLVVDNGQTYRVSEISSKKAILGLASRQQQVQKLPHPSEDEDIYWLKPRLPVKEGDQPNSLSWLRSQKPKNYQGPPLMNGQAPGGPPGPPLNVPPNKPKVTFDTSNSLGKARNGKSPKKLKKPPAKLPEELDQSNELGSLKNSPSLRRETSSQFYKSLCPLSDENEANGAFLAQNGEFDPLTIDTQNPQLRGILTQQNGGTLSPTTLTPRSDCVSDTSTSPEKGGSSNDSNSSGVHSACSDQLKRTNSLEQLLVEVQNQIPLPPTATIHQRSGSVQHNWKSMSLQRTTMGTANGLTHSGYGDGTNSLVIRRNASNACDMQARRPPMRLTSFTEQPDFPGGPTRILPPTVPSLPSMPNFPKPPAMPPLPQGGLQLSTSSDWNHRPPTGAQ</sequence>
<feature type="transmembrane region" description="Helical" evidence="2">
    <location>
        <begin position="252"/>
        <end position="271"/>
    </location>
</feature>
<dbReference type="EMBL" id="MNPL01011553">
    <property type="protein sequence ID" value="OQR72545.1"/>
    <property type="molecule type" value="Genomic_DNA"/>
</dbReference>
<dbReference type="PANTHER" id="PTHR21579:SF20">
    <property type="entry name" value="PROTEIN TINCAR"/>
    <property type="match status" value="1"/>
</dbReference>
<evidence type="ECO:0008006" key="5">
    <source>
        <dbReference type="Google" id="ProtNLM"/>
    </source>
</evidence>
<feature type="transmembrane region" description="Helical" evidence="2">
    <location>
        <begin position="386"/>
        <end position="404"/>
    </location>
</feature>
<keyword evidence="2" id="KW-1133">Transmembrane helix</keyword>
<accession>A0A1V9XG71</accession>